<reference evidence="3" key="1">
    <citation type="journal article" date="2019" name="Int. J. Syst. Evol. Microbiol.">
        <title>The Global Catalogue of Microorganisms (GCM) 10K type strain sequencing project: providing services to taxonomists for standard genome sequencing and annotation.</title>
        <authorList>
            <consortium name="The Broad Institute Genomics Platform"/>
            <consortium name="The Broad Institute Genome Sequencing Center for Infectious Disease"/>
            <person name="Wu L."/>
            <person name="Ma J."/>
        </authorList>
    </citation>
    <scope>NUCLEOTIDE SEQUENCE [LARGE SCALE GENOMIC DNA]</scope>
    <source>
        <strain evidence="3">CGMCC 1.15394</strain>
    </source>
</reference>
<keyword evidence="1" id="KW-0472">Membrane</keyword>
<keyword evidence="1" id="KW-1133">Transmembrane helix</keyword>
<accession>A0ABQ1TR91</accession>
<evidence type="ECO:0000313" key="2">
    <source>
        <dbReference type="EMBL" id="GGF00971.1"/>
    </source>
</evidence>
<keyword evidence="1" id="KW-0812">Transmembrane</keyword>
<dbReference type="Proteomes" id="UP000638462">
    <property type="component" value="Unassembled WGS sequence"/>
</dbReference>
<proteinExistence type="predicted"/>
<sequence length="62" mass="6887">MLLGRLIGEGEIVLALVSYGFTTKALLIIYITALNGKGEKPFFIRWLPSFINANMTETVDIL</sequence>
<feature type="transmembrane region" description="Helical" evidence="1">
    <location>
        <begin position="12"/>
        <end position="33"/>
    </location>
</feature>
<organism evidence="2 3">
    <name type="scientific">Pseudoalteromonas gelatinilytica</name>
    <dbReference type="NCBI Taxonomy" id="1703256"/>
    <lineage>
        <taxon>Bacteria</taxon>
        <taxon>Pseudomonadati</taxon>
        <taxon>Pseudomonadota</taxon>
        <taxon>Gammaproteobacteria</taxon>
        <taxon>Alteromonadales</taxon>
        <taxon>Pseudoalteromonadaceae</taxon>
        <taxon>Pseudoalteromonas</taxon>
    </lineage>
</organism>
<dbReference type="EMBL" id="BMIT01000010">
    <property type="protein sequence ID" value="GGF00971.1"/>
    <property type="molecule type" value="Genomic_DNA"/>
</dbReference>
<protein>
    <submittedName>
        <fullName evidence="2">Uncharacterized protein</fullName>
    </submittedName>
</protein>
<evidence type="ECO:0000313" key="3">
    <source>
        <dbReference type="Proteomes" id="UP000638462"/>
    </source>
</evidence>
<comment type="caution">
    <text evidence="2">The sequence shown here is derived from an EMBL/GenBank/DDBJ whole genome shotgun (WGS) entry which is preliminary data.</text>
</comment>
<gene>
    <name evidence="2" type="ORF">GCM10008027_27300</name>
</gene>
<evidence type="ECO:0000256" key="1">
    <source>
        <dbReference type="SAM" id="Phobius"/>
    </source>
</evidence>
<name>A0ABQ1TR91_9GAMM</name>
<keyword evidence="3" id="KW-1185">Reference proteome</keyword>